<sequence>MNKVSSKHHWENVWKFSNNKESYNFPPSRIERAKDKLKTFIYNEYYFSPGDKVLEAGCGDGAILFKLIEKYKIEGHGIDISENAKSIATEYMIKTGIKFKYVIGDVQNLPYPQNTFDTVISLGVIEHFLNPDKVMNEMYRVLKTNGHLILMTPNKYSFGILDKKIKILLKVWKFGYQTEYSVNDLEKIANKYGFKVVSRNTELRKTFKNDSISFKLISSIDQILNVFNKNFGFYSYIYLIKEVDKNDYKSYQTSI</sequence>
<comment type="caution">
    <text evidence="2">The sequence shown here is derived from an EMBL/GenBank/DDBJ whole genome shotgun (WGS) entry which is preliminary data.</text>
</comment>
<dbReference type="InterPro" id="IPR029063">
    <property type="entry name" value="SAM-dependent_MTases_sf"/>
</dbReference>
<accession>A0A974QNZ2</accession>
<gene>
    <name evidence="2" type="ORF">BUZ51_02880</name>
</gene>
<dbReference type="PANTHER" id="PTHR44068">
    <property type="entry name" value="ZGC:194242"/>
    <property type="match status" value="1"/>
</dbReference>
<dbReference type="CDD" id="cd02440">
    <property type="entry name" value="AdoMet_MTases"/>
    <property type="match status" value="1"/>
</dbReference>
<dbReference type="Gene3D" id="3.40.50.150">
    <property type="entry name" value="Vaccinia Virus protein VP39"/>
    <property type="match status" value="1"/>
</dbReference>
<evidence type="ECO:0000313" key="2">
    <source>
        <dbReference type="EMBL" id="PTK31724.1"/>
    </source>
</evidence>
<dbReference type="InterPro" id="IPR025714">
    <property type="entry name" value="Methyltranfer_dom"/>
</dbReference>
<dbReference type="PANTHER" id="PTHR44068:SF11">
    <property type="entry name" value="GERANYL DIPHOSPHATE 2-C-METHYLTRANSFERASE"/>
    <property type="match status" value="1"/>
</dbReference>
<protein>
    <recommendedName>
        <fullName evidence="1">Methyltransferase domain-containing protein</fullName>
    </recommendedName>
</protein>
<dbReference type="RefSeq" id="WP_107639163.1">
    <property type="nucleotide sequence ID" value="NZ_PZHX01000004.1"/>
</dbReference>
<evidence type="ECO:0000313" key="3">
    <source>
        <dbReference type="Proteomes" id="UP000241540"/>
    </source>
</evidence>
<dbReference type="Proteomes" id="UP000241540">
    <property type="component" value="Unassembled WGS sequence"/>
</dbReference>
<feature type="domain" description="Methyltransferase" evidence="1">
    <location>
        <begin position="49"/>
        <end position="154"/>
    </location>
</feature>
<reference evidence="2 3" key="1">
    <citation type="journal article" date="2016" name="Front. Microbiol.">
        <title>Comprehensive Phylogenetic Analysis of Bovine Non-aureus Staphylococci Species Based on Whole-Genome Sequencing.</title>
        <authorList>
            <person name="Naushad S."/>
            <person name="Barkema H.W."/>
            <person name="Luby C."/>
            <person name="Condas L.A."/>
            <person name="Nobrega D.B."/>
            <person name="Carson D.A."/>
            <person name="De Buck J."/>
        </authorList>
    </citation>
    <scope>NUCLEOTIDE SEQUENCE [LARGE SCALE GENOMIC DNA]</scope>
    <source>
        <strain evidence="2 3">SNUC 5336</strain>
    </source>
</reference>
<dbReference type="SUPFAM" id="SSF53335">
    <property type="entry name" value="S-adenosyl-L-methionine-dependent methyltransferases"/>
    <property type="match status" value="1"/>
</dbReference>
<proteinExistence type="predicted"/>
<name>A0A974QNZ2_STAHO</name>
<dbReference type="InterPro" id="IPR050447">
    <property type="entry name" value="Erg6_SMT_methyltransf"/>
</dbReference>
<dbReference type="AlphaFoldDB" id="A0A974QNZ2"/>
<dbReference type="EMBL" id="PZHX01000004">
    <property type="protein sequence ID" value="PTK31724.1"/>
    <property type="molecule type" value="Genomic_DNA"/>
</dbReference>
<organism evidence="2 3">
    <name type="scientific">Staphylococcus hominis</name>
    <dbReference type="NCBI Taxonomy" id="1290"/>
    <lineage>
        <taxon>Bacteria</taxon>
        <taxon>Bacillati</taxon>
        <taxon>Bacillota</taxon>
        <taxon>Bacilli</taxon>
        <taxon>Bacillales</taxon>
        <taxon>Staphylococcaceae</taxon>
        <taxon>Staphylococcus</taxon>
    </lineage>
</organism>
<evidence type="ECO:0000259" key="1">
    <source>
        <dbReference type="Pfam" id="PF13847"/>
    </source>
</evidence>
<dbReference type="Pfam" id="PF13847">
    <property type="entry name" value="Methyltransf_31"/>
    <property type="match status" value="1"/>
</dbReference>